<dbReference type="InterPro" id="IPR010982">
    <property type="entry name" value="Lambda_DNA-bd_dom_sf"/>
</dbReference>
<feature type="domain" description="HTH cro/C1-type" evidence="1">
    <location>
        <begin position="16"/>
        <end position="73"/>
    </location>
</feature>
<sequence length="282" mass="30906">MAVASPTARRKLGIALKQLREQAGLNIEQAAKAVGISDSHLSRLERGRVGVRQLTLRALLQTFKATENATEELLQIAADTTKRGDRSWWQPYATAISEKYATLIGFESEATSVKAFAPMAVPGLLQTEAYARALLQNGPARLGPDEIETRVEARRFRQAILDQPQPPAAWFILDEAVLWRRVGGDAVMREQLLHLADVAQRPRVDLQVIPYSAGAHAGTLGPLVMLGFDEGDDVVYCETYAGDLYPESVAWYGDVFGRLAQDAASKSRSLDMIQSAAEETAR</sequence>
<reference evidence="2" key="1">
    <citation type="submission" date="2021-01" db="EMBL/GenBank/DDBJ databases">
        <title>Whole genome shotgun sequence of Actinoplanes capillaceus NBRC 16408.</title>
        <authorList>
            <person name="Komaki H."/>
            <person name="Tamura T."/>
        </authorList>
    </citation>
    <scope>NUCLEOTIDE SEQUENCE [LARGE SCALE GENOMIC DNA]</scope>
    <source>
        <strain evidence="2">NBRC 16408</strain>
    </source>
</reference>
<evidence type="ECO:0000313" key="2">
    <source>
        <dbReference type="EMBL" id="GID51548.1"/>
    </source>
</evidence>
<proteinExistence type="predicted"/>
<gene>
    <name evidence="2" type="ORF">Aca07nite_88230</name>
</gene>
<protein>
    <submittedName>
        <fullName evidence="2">Transcriptional regulator</fullName>
    </submittedName>
</protein>
<comment type="caution">
    <text evidence="2">The sequence shown here is derived from an EMBL/GenBank/DDBJ whole genome shotgun (WGS) entry which is preliminary data.</text>
</comment>
<name>A0ABQ3WZD8_9ACTN</name>
<dbReference type="Pfam" id="PF19054">
    <property type="entry name" value="DUF5753"/>
    <property type="match status" value="1"/>
</dbReference>
<dbReference type="PROSITE" id="PS50943">
    <property type="entry name" value="HTH_CROC1"/>
    <property type="match status" value="1"/>
</dbReference>
<dbReference type="InterPro" id="IPR001387">
    <property type="entry name" value="Cro/C1-type_HTH"/>
</dbReference>
<dbReference type="Gene3D" id="1.10.260.40">
    <property type="entry name" value="lambda repressor-like DNA-binding domains"/>
    <property type="match status" value="1"/>
</dbReference>
<dbReference type="SUPFAM" id="SSF47413">
    <property type="entry name" value="lambda repressor-like DNA-binding domains"/>
    <property type="match status" value="1"/>
</dbReference>
<dbReference type="Pfam" id="PF13560">
    <property type="entry name" value="HTH_31"/>
    <property type="match status" value="1"/>
</dbReference>
<accession>A0ABQ3WZD8</accession>
<dbReference type="CDD" id="cd00093">
    <property type="entry name" value="HTH_XRE"/>
    <property type="match status" value="1"/>
</dbReference>
<dbReference type="EMBL" id="BOMF01000189">
    <property type="protein sequence ID" value="GID51548.1"/>
    <property type="molecule type" value="Genomic_DNA"/>
</dbReference>
<dbReference type="SMART" id="SM00530">
    <property type="entry name" value="HTH_XRE"/>
    <property type="match status" value="1"/>
</dbReference>
<organism evidence="2">
    <name type="scientific">Actinoplanes campanulatus</name>
    <dbReference type="NCBI Taxonomy" id="113559"/>
    <lineage>
        <taxon>Bacteria</taxon>
        <taxon>Bacillati</taxon>
        <taxon>Actinomycetota</taxon>
        <taxon>Actinomycetes</taxon>
        <taxon>Micromonosporales</taxon>
        <taxon>Micromonosporaceae</taxon>
        <taxon>Actinoplanes</taxon>
    </lineage>
</organism>
<evidence type="ECO:0000259" key="1">
    <source>
        <dbReference type="PROSITE" id="PS50943"/>
    </source>
</evidence>
<dbReference type="InterPro" id="IPR043917">
    <property type="entry name" value="DUF5753"/>
</dbReference>